<dbReference type="Proteomes" id="UP001596500">
    <property type="component" value="Unassembled WGS sequence"/>
</dbReference>
<feature type="domain" description="Mannitol dehydrogenase N-terminal" evidence="8">
    <location>
        <begin position="1"/>
        <end position="196"/>
    </location>
</feature>
<dbReference type="InterPro" id="IPR013328">
    <property type="entry name" value="6PGD_dom2"/>
</dbReference>
<evidence type="ECO:0000256" key="2">
    <source>
        <dbReference type="ARBA" id="ARBA00012939"/>
    </source>
</evidence>
<comment type="caution">
    <text evidence="10">The sequence shown here is derived from an EMBL/GenBank/DDBJ whole genome shotgun (WGS) entry which is preliminary data.</text>
</comment>
<dbReference type="Pfam" id="PF01232">
    <property type="entry name" value="Mannitol_dh"/>
    <property type="match status" value="1"/>
</dbReference>
<evidence type="ECO:0000256" key="1">
    <source>
        <dbReference type="ARBA" id="ARBA00006541"/>
    </source>
</evidence>
<feature type="domain" description="Mannitol dehydrogenase C-terminal" evidence="9">
    <location>
        <begin position="202"/>
        <end position="344"/>
    </location>
</feature>
<feature type="binding site" evidence="7">
    <location>
        <begin position="3"/>
        <end position="14"/>
    </location>
    <ligand>
        <name>NAD(+)</name>
        <dbReference type="ChEBI" id="CHEBI:57540"/>
    </ligand>
</feature>
<dbReference type="SUPFAM" id="SSF48179">
    <property type="entry name" value="6-phosphogluconate dehydrogenase C-terminal domain-like"/>
    <property type="match status" value="1"/>
</dbReference>
<accession>A0ABW2RHJ4</accession>
<organism evidence="10 11">
    <name type="scientific">Laceyella putida</name>
    <dbReference type="NCBI Taxonomy" id="110101"/>
    <lineage>
        <taxon>Bacteria</taxon>
        <taxon>Bacillati</taxon>
        <taxon>Bacillota</taxon>
        <taxon>Bacilli</taxon>
        <taxon>Bacillales</taxon>
        <taxon>Thermoactinomycetaceae</taxon>
        <taxon>Laceyella</taxon>
    </lineage>
</organism>
<dbReference type="NCBIfam" id="NF002652">
    <property type="entry name" value="PRK02318.2-5"/>
    <property type="match status" value="1"/>
</dbReference>
<keyword evidence="11" id="KW-1185">Reference proteome</keyword>
<evidence type="ECO:0000313" key="10">
    <source>
        <dbReference type="EMBL" id="MFC7440476.1"/>
    </source>
</evidence>
<dbReference type="Pfam" id="PF08125">
    <property type="entry name" value="Mannitol_dh_C"/>
    <property type="match status" value="1"/>
</dbReference>
<comment type="similarity">
    <text evidence="1 7">Belongs to the mannitol dehydrogenase family.</text>
</comment>
<protein>
    <recommendedName>
        <fullName evidence="3 7">Mannitol-1-phosphate 5-dehydrogenase</fullName>
        <ecNumber evidence="2 7">1.1.1.17</ecNumber>
    </recommendedName>
</protein>
<dbReference type="SUPFAM" id="SSF51735">
    <property type="entry name" value="NAD(P)-binding Rossmann-fold domains"/>
    <property type="match status" value="1"/>
</dbReference>
<proteinExistence type="inferred from homology"/>
<evidence type="ECO:0000259" key="9">
    <source>
        <dbReference type="Pfam" id="PF08125"/>
    </source>
</evidence>
<name>A0ABW2RHJ4_9BACL</name>
<dbReference type="GO" id="GO:0008926">
    <property type="term" value="F:mannitol-1-phosphate 5-dehydrogenase activity"/>
    <property type="evidence" value="ECO:0007669"/>
    <property type="project" value="UniProtKB-EC"/>
</dbReference>
<dbReference type="PRINTS" id="PR00084">
    <property type="entry name" value="MTLDHDRGNASE"/>
</dbReference>
<keyword evidence="5 7" id="KW-0520">NAD</keyword>
<dbReference type="Gene3D" id="3.40.50.720">
    <property type="entry name" value="NAD(P)-binding Rossmann-like Domain"/>
    <property type="match status" value="1"/>
</dbReference>
<dbReference type="PROSITE" id="PS00974">
    <property type="entry name" value="MANNITOL_DHGENASE"/>
    <property type="match status" value="1"/>
</dbReference>
<dbReference type="InterPro" id="IPR023028">
    <property type="entry name" value="Mannitol_1_phos_5_DH"/>
</dbReference>
<comment type="catalytic activity">
    <reaction evidence="6 7">
        <text>D-mannitol 1-phosphate + NAD(+) = beta-D-fructose 6-phosphate + NADH + H(+)</text>
        <dbReference type="Rhea" id="RHEA:19661"/>
        <dbReference type="ChEBI" id="CHEBI:15378"/>
        <dbReference type="ChEBI" id="CHEBI:57540"/>
        <dbReference type="ChEBI" id="CHEBI:57634"/>
        <dbReference type="ChEBI" id="CHEBI:57945"/>
        <dbReference type="ChEBI" id="CHEBI:61381"/>
        <dbReference type="EC" id="1.1.1.17"/>
    </reaction>
</comment>
<dbReference type="PANTHER" id="PTHR30524:SF0">
    <property type="entry name" value="ALTRONATE OXIDOREDUCTASE-RELATED"/>
    <property type="match status" value="1"/>
</dbReference>
<evidence type="ECO:0000259" key="8">
    <source>
        <dbReference type="Pfam" id="PF01232"/>
    </source>
</evidence>
<evidence type="ECO:0000313" key="11">
    <source>
        <dbReference type="Proteomes" id="UP001596500"/>
    </source>
</evidence>
<dbReference type="InterPro" id="IPR008927">
    <property type="entry name" value="6-PGluconate_DH-like_C_sf"/>
</dbReference>
<dbReference type="EMBL" id="JBHTBW010000012">
    <property type="protein sequence ID" value="MFC7440476.1"/>
    <property type="molecule type" value="Genomic_DNA"/>
</dbReference>
<reference evidence="11" key="1">
    <citation type="journal article" date="2019" name="Int. J. Syst. Evol. Microbiol.">
        <title>The Global Catalogue of Microorganisms (GCM) 10K type strain sequencing project: providing services to taxonomists for standard genome sequencing and annotation.</title>
        <authorList>
            <consortium name="The Broad Institute Genomics Platform"/>
            <consortium name="The Broad Institute Genome Sequencing Center for Infectious Disease"/>
            <person name="Wu L."/>
            <person name="Ma J."/>
        </authorList>
    </citation>
    <scope>NUCLEOTIDE SEQUENCE [LARGE SCALE GENOMIC DNA]</scope>
    <source>
        <strain evidence="11">CGMCC 1.12942</strain>
    </source>
</reference>
<dbReference type="NCBIfam" id="NF002646">
    <property type="entry name" value="PRK02318.1-2"/>
    <property type="match status" value="1"/>
</dbReference>
<dbReference type="NCBIfam" id="NF002647">
    <property type="entry name" value="PRK02318.1-3"/>
    <property type="match status" value="1"/>
</dbReference>
<dbReference type="Gene3D" id="1.10.1040.10">
    <property type="entry name" value="N-(1-d-carboxylethyl)-l-norvaline Dehydrogenase, domain 2"/>
    <property type="match status" value="1"/>
</dbReference>
<dbReference type="InterPro" id="IPR023027">
    <property type="entry name" value="Mannitol_DH_CS"/>
</dbReference>
<dbReference type="NCBIfam" id="NF002649">
    <property type="entry name" value="PRK02318.2-1"/>
    <property type="match status" value="1"/>
</dbReference>
<dbReference type="RefSeq" id="WP_379863750.1">
    <property type="nucleotide sequence ID" value="NZ_JBHTBW010000012.1"/>
</dbReference>
<keyword evidence="4 7" id="KW-0560">Oxidoreductase</keyword>
<dbReference type="EC" id="1.1.1.17" evidence="2 7"/>
<dbReference type="HAMAP" id="MF_00196">
    <property type="entry name" value="Mannitol_dehydrog"/>
    <property type="match status" value="1"/>
</dbReference>
<dbReference type="InterPro" id="IPR013118">
    <property type="entry name" value="Mannitol_DH_C"/>
</dbReference>
<evidence type="ECO:0000256" key="3">
    <source>
        <dbReference type="ARBA" id="ARBA00016219"/>
    </source>
</evidence>
<evidence type="ECO:0000256" key="6">
    <source>
        <dbReference type="ARBA" id="ARBA00048615"/>
    </source>
</evidence>
<evidence type="ECO:0000256" key="7">
    <source>
        <dbReference type="HAMAP-Rule" id="MF_00196"/>
    </source>
</evidence>
<sequence>MKALHFGAGNIGRGFIGALLNRAGYEVCFVDVVHELVDEINRRREYTVEIADAGHEKIKVSGVRAINGQDLNAVVTEMLEANLVTTAVGPSVLKLIAPTIAKGLAERVKKNSQPLNIIACENAVGGSSILKEHVYHHLNESDRKKADELVGFPDAAVDRIVPLQKHEDKLLVTVEPFFEWVVDQSNIVGEVPDIEGIIYVQNLKPYIERKLYTVNTGHATAAYLGYHFGYKTIDEALQDEYIRHVTKQAVMETSRLLIAKYHFNPEQQEQYIDKIMNRFSNPHLSDEVTRIGRSPIRKLGPSDRLVGPAVQSLNYGIIPEHLCIGIAAAFLFNDEKDDEAVRIQKNIKEKGLAETIHHYTKIGPDSPLFQLIREKLDILNEMRAVQ</sequence>
<dbReference type="InterPro" id="IPR000669">
    <property type="entry name" value="Mannitol_DH"/>
</dbReference>
<dbReference type="InterPro" id="IPR013131">
    <property type="entry name" value="Mannitol_DH_N"/>
</dbReference>
<dbReference type="PANTHER" id="PTHR30524">
    <property type="entry name" value="MANNITOL-1-PHOSPHATE 5-DEHYDROGENASE"/>
    <property type="match status" value="1"/>
</dbReference>
<evidence type="ECO:0000256" key="5">
    <source>
        <dbReference type="ARBA" id="ARBA00023027"/>
    </source>
</evidence>
<evidence type="ECO:0000256" key="4">
    <source>
        <dbReference type="ARBA" id="ARBA00023002"/>
    </source>
</evidence>
<gene>
    <name evidence="7" type="primary">mtlD</name>
    <name evidence="10" type="ORF">ACFQNG_04835</name>
</gene>
<dbReference type="InterPro" id="IPR036291">
    <property type="entry name" value="NAD(P)-bd_dom_sf"/>
</dbReference>